<name>A0A227ITX2_VIBPH</name>
<keyword evidence="2" id="KW-0479">Metal-binding</keyword>
<evidence type="ECO:0000256" key="2">
    <source>
        <dbReference type="PIRSR" id="PIRSR601952-2"/>
    </source>
</evidence>
<evidence type="ECO:0000256" key="1">
    <source>
        <dbReference type="ARBA" id="ARBA00022553"/>
    </source>
</evidence>
<dbReference type="AlphaFoldDB" id="A0A227ITX2"/>
<sequence>KATGLVSDTRMTHATPAAFAAHQPHRSLENNIASDMLESGVDVLLSGGLRHWIPKSTNDKGETYQALEKLTQGSVYLKSKRK</sequence>
<keyword evidence="2" id="KW-0460">Magnesium</keyword>
<dbReference type="InterPro" id="IPR017850">
    <property type="entry name" value="Alkaline_phosphatase_core_sf"/>
</dbReference>
<feature type="non-terminal residue" evidence="3">
    <location>
        <position position="1"/>
    </location>
</feature>
<comment type="cofactor">
    <cofactor evidence="2">
        <name>Mg(2+)</name>
        <dbReference type="ChEBI" id="CHEBI:18420"/>
    </cofactor>
    <text evidence="2">Binds 1 Mg(2+) ion.</text>
</comment>
<feature type="binding site" evidence="2">
    <location>
        <position position="13"/>
    </location>
    <ligand>
        <name>Mg(2+)</name>
        <dbReference type="ChEBI" id="CHEBI:18420"/>
    </ligand>
</feature>
<dbReference type="GO" id="GO:0046872">
    <property type="term" value="F:metal ion binding"/>
    <property type="evidence" value="ECO:0007669"/>
    <property type="project" value="UniProtKB-KW"/>
</dbReference>
<dbReference type="PANTHER" id="PTHR11596">
    <property type="entry name" value="ALKALINE PHOSPHATASE"/>
    <property type="match status" value="1"/>
</dbReference>
<evidence type="ECO:0000313" key="3">
    <source>
        <dbReference type="EMBL" id="OXE26329.1"/>
    </source>
</evidence>
<dbReference type="Pfam" id="PF00245">
    <property type="entry name" value="Alk_phosphatase"/>
    <property type="match status" value="1"/>
</dbReference>
<comment type="caution">
    <text evidence="3">The sequence shown here is derived from an EMBL/GenBank/DDBJ whole genome shotgun (WGS) entry which is preliminary data.</text>
</comment>
<dbReference type="SUPFAM" id="SSF53649">
    <property type="entry name" value="Alkaline phosphatase-like"/>
    <property type="match status" value="1"/>
</dbReference>
<dbReference type="EMBL" id="NIXT01005034">
    <property type="protein sequence ID" value="OXE26329.1"/>
    <property type="molecule type" value="Genomic_DNA"/>
</dbReference>
<feature type="non-terminal residue" evidence="3">
    <location>
        <position position="82"/>
    </location>
</feature>
<feature type="binding site" evidence="2">
    <location>
        <position position="15"/>
    </location>
    <ligand>
        <name>Mg(2+)</name>
        <dbReference type="ChEBI" id="CHEBI:18420"/>
    </ligand>
</feature>
<keyword evidence="1" id="KW-0597">Phosphoprotein</keyword>
<dbReference type="Gene3D" id="3.40.720.10">
    <property type="entry name" value="Alkaline Phosphatase, subunit A"/>
    <property type="match status" value="1"/>
</dbReference>
<protein>
    <recommendedName>
        <fullName evidence="5">Alkaline phosphatase</fullName>
    </recommendedName>
</protein>
<dbReference type="PANTHER" id="PTHR11596:SF5">
    <property type="entry name" value="ALKALINE PHOSPHATASE"/>
    <property type="match status" value="1"/>
</dbReference>
<proteinExistence type="predicted"/>
<dbReference type="GO" id="GO:0004035">
    <property type="term" value="F:alkaline phosphatase activity"/>
    <property type="evidence" value="ECO:0007669"/>
    <property type="project" value="TreeGrafter"/>
</dbReference>
<accession>A0A227ITX2</accession>
<organism evidence="3 4">
    <name type="scientific">Vibrio parahaemolyticus</name>
    <dbReference type="NCBI Taxonomy" id="670"/>
    <lineage>
        <taxon>Bacteria</taxon>
        <taxon>Pseudomonadati</taxon>
        <taxon>Pseudomonadota</taxon>
        <taxon>Gammaproteobacteria</taxon>
        <taxon>Vibrionales</taxon>
        <taxon>Vibrionaceae</taxon>
        <taxon>Vibrio</taxon>
    </lineage>
</organism>
<dbReference type="InterPro" id="IPR001952">
    <property type="entry name" value="Alkaline_phosphatase"/>
</dbReference>
<evidence type="ECO:0000313" key="4">
    <source>
        <dbReference type="Proteomes" id="UP000214596"/>
    </source>
</evidence>
<dbReference type="Proteomes" id="UP000214596">
    <property type="component" value="Unassembled WGS sequence"/>
</dbReference>
<reference evidence="3 4" key="1">
    <citation type="journal article" date="2017" name="Appl. Environ. Microbiol.">
        <title>Parallel evolution of two clades of a major Atlantic endemic Vibrio parahaemolyticus pathogen lineage by independent acquisition of related pathogenicity islands.</title>
        <authorList>
            <person name="Xu F."/>
            <person name="Gonzalez-Escalona N."/>
            <person name="Drees K.P."/>
            <person name="Sebra R.P."/>
            <person name="Cooper V.S."/>
            <person name="Jones S.H."/>
            <person name="Whistler C.A."/>
        </authorList>
    </citation>
    <scope>NUCLEOTIDE SEQUENCE [LARGE SCALE GENOMIC DNA]</scope>
    <source>
        <strain evidence="3 4">MAVP-3</strain>
    </source>
</reference>
<gene>
    <name evidence="3" type="ORF">CA163_37060</name>
</gene>
<evidence type="ECO:0008006" key="5">
    <source>
        <dbReference type="Google" id="ProtNLM"/>
    </source>
</evidence>